<protein>
    <recommendedName>
        <fullName evidence="3">DJ-1/PfpI domain-containing protein</fullName>
    </recommendedName>
</protein>
<dbReference type="InterPro" id="IPR029062">
    <property type="entry name" value="Class_I_gatase-like"/>
</dbReference>
<evidence type="ECO:0008006" key="3">
    <source>
        <dbReference type="Google" id="ProtNLM"/>
    </source>
</evidence>
<dbReference type="SUPFAM" id="SSF52317">
    <property type="entry name" value="Class I glutamine amidotransferase-like"/>
    <property type="match status" value="1"/>
</dbReference>
<gene>
    <name evidence="1" type="ORF">F6W96_28050</name>
</gene>
<dbReference type="RefSeq" id="WP_167488905.1">
    <property type="nucleotide sequence ID" value="NZ_CP046173.1"/>
</dbReference>
<evidence type="ECO:0000313" key="2">
    <source>
        <dbReference type="Proteomes" id="UP000500953"/>
    </source>
</evidence>
<dbReference type="EMBL" id="CP046173">
    <property type="protein sequence ID" value="QIS21617.1"/>
    <property type="molecule type" value="Genomic_DNA"/>
</dbReference>
<proteinExistence type="predicted"/>
<dbReference type="Gene3D" id="3.40.50.880">
    <property type="match status" value="1"/>
</dbReference>
<dbReference type="Proteomes" id="UP000500953">
    <property type="component" value="Chromosome"/>
</dbReference>
<sequence>MSVPREALFIVSELGVERDELLVPIERLAAAGIGVTVTSPSGGKIQTYLNDTDRDVVAVDGDRVAVAVSPQPPVGGGADRLAVAGFLWHHSRGHALVAMTA</sequence>
<organism evidence="1 2">
    <name type="scientific">Nocardia terpenica</name>
    <dbReference type="NCBI Taxonomy" id="455432"/>
    <lineage>
        <taxon>Bacteria</taxon>
        <taxon>Bacillati</taxon>
        <taxon>Actinomycetota</taxon>
        <taxon>Actinomycetes</taxon>
        <taxon>Mycobacteriales</taxon>
        <taxon>Nocardiaceae</taxon>
        <taxon>Nocardia</taxon>
    </lineage>
</organism>
<name>A0A6G9Z8D6_9NOCA</name>
<evidence type="ECO:0000313" key="1">
    <source>
        <dbReference type="EMBL" id="QIS21617.1"/>
    </source>
</evidence>
<accession>A0A6G9Z8D6</accession>
<reference evidence="1 2" key="1">
    <citation type="journal article" date="2019" name="ACS Chem. Biol.">
        <title>Identification and Mobilization of a Cryptic Antibiotic Biosynthesis Gene Locus from a Human-Pathogenic Nocardia Isolate.</title>
        <authorList>
            <person name="Herisse M."/>
            <person name="Ishida K."/>
            <person name="Porter J.L."/>
            <person name="Howden B."/>
            <person name="Hertweck C."/>
            <person name="Stinear T.P."/>
            <person name="Pidot S.J."/>
        </authorList>
    </citation>
    <scope>NUCLEOTIDE SEQUENCE [LARGE SCALE GENOMIC DNA]</scope>
    <source>
        <strain evidence="1 2">AUSMDU00012715</strain>
    </source>
</reference>
<dbReference type="AlphaFoldDB" id="A0A6G9Z8D6"/>